<dbReference type="PROSITE" id="PS50213">
    <property type="entry name" value="FAS1"/>
    <property type="match status" value="2"/>
</dbReference>
<feature type="domain" description="FAS1" evidence="2">
    <location>
        <begin position="571"/>
        <end position="707"/>
    </location>
</feature>
<dbReference type="InterPro" id="IPR050904">
    <property type="entry name" value="Adhesion/Biosynth-related"/>
</dbReference>
<comment type="caution">
    <text evidence="5">The sequence shown here is derived from an EMBL/GenBank/DDBJ whole genome shotgun (WGS) entry which is preliminary data.</text>
</comment>
<organism evidence="5 7">
    <name type="scientific">Dinothrombium tinctorium</name>
    <dbReference type="NCBI Taxonomy" id="1965070"/>
    <lineage>
        <taxon>Eukaryota</taxon>
        <taxon>Metazoa</taxon>
        <taxon>Ecdysozoa</taxon>
        <taxon>Arthropoda</taxon>
        <taxon>Chelicerata</taxon>
        <taxon>Arachnida</taxon>
        <taxon>Acari</taxon>
        <taxon>Acariformes</taxon>
        <taxon>Trombidiformes</taxon>
        <taxon>Prostigmata</taxon>
        <taxon>Anystina</taxon>
        <taxon>Parasitengona</taxon>
        <taxon>Trombidioidea</taxon>
        <taxon>Trombidiidae</taxon>
        <taxon>Dinothrombium</taxon>
    </lineage>
</organism>
<dbReference type="FunFam" id="2.30.180.10:FF:000032">
    <property type="entry name" value="Fasciclin domain-containing protein, putative"/>
    <property type="match status" value="1"/>
</dbReference>
<evidence type="ECO:0000256" key="1">
    <source>
        <dbReference type="SAM" id="MobiDB-lite"/>
    </source>
</evidence>
<dbReference type="EMBL" id="NCKU01002373">
    <property type="protein sequence ID" value="RWS09734.1"/>
    <property type="molecule type" value="Genomic_DNA"/>
</dbReference>
<dbReference type="PANTHER" id="PTHR10900">
    <property type="entry name" value="PERIOSTIN-RELATED"/>
    <property type="match status" value="1"/>
</dbReference>
<gene>
    <name evidence="6" type="ORF">B4U79_11506</name>
    <name evidence="3" type="ORF">B4U79_12941</name>
    <name evidence="4" type="ORF">B4U79_13512</name>
    <name evidence="5" type="ORF">B4U79_15515</name>
</gene>
<evidence type="ECO:0000313" key="4">
    <source>
        <dbReference type="EMBL" id="RWS09615.1"/>
    </source>
</evidence>
<proteinExistence type="predicted"/>
<evidence type="ECO:0000259" key="2">
    <source>
        <dbReference type="PROSITE" id="PS50213"/>
    </source>
</evidence>
<dbReference type="Proteomes" id="UP000285301">
    <property type="component" value="Unassembled WGS sequence"/>
</dbReference>
<feature type="compositionally biased region" description="Basic and acidic residues" evidence="1">
    <location>
        <begin position="293"/>
        <end position="309"/>
    </location>
</feature>
<name>A0A3S3S310_9ACAR</name>
<dbReference type="STRING" id="1965070.A0A3S3S310"/>
<dbReference type="GO" id="GO:0007155">
    <property type="term" value="P:cell adhesion"/>
    <property type="evidence" value="ECO:0007669"/>
    <property type="project" value="TreeGrafter"/>
</dbReference>
<dbReference type="OrthoDB" id="286301at2759"/>
<evidence type="ECO:0000313" key="7">
    <source>
        <dbReference type="Proteomes" id="UP000285301"/>
    </source>
</evidence>
<dbReference type="SMART" id="SM00554">
    <property type="entry name" value="FAS1"/>
    <property type="match status" value="2"/>
</dbReference>
<dbReference type="SUPFAM" id="SSF82153">
    <property type="entry name" value="FAS1 domain"/>
    <property type="match status" value="2"/>
</dbReference>
<dbReference type="AlphaFoldDB" id="A0A3S3S310"/>
<reference evidence="5 7" key="1">
    <citation type="journal article" date="2018" name="Gigascience">
        <title>Genomes of trombidid mites reveal novel predicted allergens and laterally-transferred genes associated with secondary metabolism.</title>
        <authorList>
            <person name="Dong X."/>
            <person name="Chaisiri K."/>
            <person name="Xia D."/>
            <person name="Armstrong S.D."/>
            <person name="Fang Y."/>
            <person name="Donnelly M.J."/>
            <person name="Kadowaki T."/>
            <person name="McGarry J.W."/>
            <person name="Darby A.C."/>
            <person name="Makepeace B.L."/>
        </authorList>
    </citation>
    <scope>NUCLEOTIDE SEQUENCE [LARGE SCALE GENOMIC DNA]</scope>
    <source>
        <strain evidence="5">UoL-WK</strain>
    </source>
</reference>
<sequence length="722" mass="80011">MIANNWTPLPTRHSKLLSLSPPDAPTLQAKHKPSTENPHQRSFADHYHSAASNHFPVPVIEPHANGATVGLDLPDSNLRLLLDIDEFASKPIAKHIGYTVVEQEPKLKVVSDKLSQQSQSRFHHQPLASNQHVDKHVVHQQNRTPLKPPVSSHNGKAPTMKHYDVGYIRTADLHHAIKHRLIPEAHENFKDDKKYGPAYSTQKVSLSNSYKAVNNVETKPNTNTNYEKFESSSRTVESRAPLMVGSHEKNSLEEKHVAKASQQSKVNVNAFNDVQQKEDDSEDDGFGQIQVTQEKDFGDDSQTKMDDSFNGHTQQQTDTKNGQIEQKFVQTRNEGQTKEKDSDDEQQQIAQNGNGFDGVKSAKIASASSSAAKKSAKLIEMSAKLTDASGSSDENTILKPFPKSISIEECPAISHCEASCAPITNQISDGTLSIVETAKILGCSEFVNAFPSFAKVVQNLVDLSVNGYTIFIPTDIAFSRLPPNLIDNFKRNQFEFNQLIENHFLMSAQTLEDLRIASIIEPRATNAKLRVKSTKNLGVTVNGQRLVHADQKAPKSGVIHTIDGLLYPVANKDIIETLKSCNRFDGFVTLADGTGISDLLSKEGPYSVFVPSNEALQKIPDNDLSKIRNNMTALKDFLKYHMALGSYYSNDLRDGQFIQSMLANHAIKTGVRVDGCSRNLVELNVSPLYRADIPATNGVIHIIDWILKPEDHDWCEGVILPR</sequence>
<dbReference type="Gene3D" id="2.30.180.10">
    <property type="entry name" value="FAS1 domain"/>
    <property type="match status" value="2"/>
</dbReference>
<evidence type="ECO:0000313" key="6">
    <source>
        <dbReference type="EMBL" id="RWS09741.1"/>
    </source>
</evidence>
<dbReference type="GO" id="GO:0031012">
    <property type="term" value="C:extracellular matrix"/>
    <property type="evidence" value="ECO:0007669"/>
    <property type="project" value="TreeGrafter"/>
</dbReference>
<dbReference type="EMBL" id="NCKU01002429">
    <property type="protein sequence ID" value="RWS09610.1"/>
    <property type="molecule type" value="Genomic_DNA"/>
</dbReference>
<reference evidence="5" key="2">
    <citation type="submission" date="2018-11" db="EMBL/GenBank/DDBJ databases">
        <title>Trombidioid mite genomics.</title>
        <authorList>
            <person name="Dong X."/>
        </authorList>
    </citation>
    <scope>NUCLEOTIDE SEQUENCE</scope>
    <source>
        <strain evidence="5">UoL-WK</strain>
    </source>
</reference>
<dbReference type="PANTHER" id="PTHR10900:SF124">
    <property type="entry name" value="FI05614P"/>
    <property type="match status" value="1"/>
</dbReference>
<feature type="region of interest" description="Disordered" evidence="1">
    <location>
        <begin position="1"/>
        <end position="41"/>
    </location>
</feature>
<dbReference type="GO" id="GO:0030198">
    <property type="term" value="P:extracellular matrix organization"/>
    <property type="evidence" value="ECO:0007669"/>
    <property type="project" value="TreeGrafter"/>
</dbReference>
<dbReference type="InterPro" id="IPR000782">
    <property type="entry name" value="FAS1_domain"/>
</dbReference>
<protein>
    <submittedName>
        <fullName evidence="5">Transcription factor SPT20-like protein</fullName>
    </submittedName>
</protein>
<feature type="region of interest" description="Disordered" evidence="1">
    <location>
        <begin position="219"/>
        <end position="239"/>
    </location>
</feature>
<accession>A0A3S3S310</accession>
<evidence type="ECO:0000313" key="3">
    <source>
        <dbReference type="EMBL" id="RWS09610.1"/>
    </source>
</evidence>
<dbReference type="Pfam" id="PF02469">
    <property type="entry name" value="Fasciclin"/>
    <property type="match status" value="2"/>
</dbReference>
<dbReference type="InterPro" id="IPR036378">
    <property type="entry name" value="FAS1_dom_sf"/>
</dbReference>
<dbReference type="EMBL" id="NCKU01002428">
    <property type="protein sequence ID" value="RWS09615.1"/>
    <property type="molecule type" value="Genomic_DNA"/>
</dbReference>
<evidence type="ECO:0000313" key="5">
    <source>
        <dbReference type="EMBL" id="RWS09734.1"/>
    </source>
</evidence>
<dbReference type="EMBL" id="NCKU01002371">
    <property type="protein sequence ID" value="RWS09741.1"/>
    <property type="molecule type" value="Genomic_DNA"/>
</dbReference>
<dbReference type="GO" id="GO:0005615">
    <property type="term" value="C:extracellular space"/>
    <property type="evidence" value="ECO:0007669"/>
    <property type="project" value="TreeGrafter"/>
</dbReference>
<feature type="domain" description="FAS1" evidence="2">
    <location>
        <begin position="437"/>
        <end position="566"/>
    </location>
</feature>
<keyword evidence="7" id="KW-1185">Reference proteome</keyword>
<dbReference type="GO" id="GO:0050839">
    <property type="term" value="F:cell adhesion molecule binding"/>
    <property type="evidence" value="ECO:0007669"/>
    <property type="project" value="TreeGrafter"/>
</dbReference>
<feature type="region of interest" description="Disordered" evidence="1">
    <location>
        <begin position="293"/>
        <end position="358"/>
    </location>
</feature>
<feature type="compositionally biased region" description="Polar residues" evidence="1">
    <location>
        <begin position="310"/>
        <end position="334"/>
    </location>
</feature>